<evidence type="ECO:0000313" key="21">
    <source>
        <dbReference type="Proteomes" id="UP001375743"/>
    </source>
</evidence>
<keyword evidence="9 16" id="KW-0067">ATP-binding</keyword>
<evidence type="ECO:0000256" key="6">
    <source>
        <dbReference type="ARBA" id="ARBA00022692"/>
    </source>
</evidence>
<evidence type="ECO:0000256" key="14">
    <source>
        <dbReference type="ARBA" id="ARBA00024784"/>
    </source>
</evidence>
<feature type="domain" description="FtsK" evidence="19">
    <location>
        <begin position="524"/>
        <end position="743"/>
    </location>
</feature>
<evidence type="ECO:0000256" key="9">
    <source>
        <dbReference type="ARBA" id="ARBA00022840"/>
    </source>
</evidence>
<dbReference type="InterPro" id="IPR027417">
    <property type="entry name" value="P-loop_NTPase"/>
</dbReference>
<evidence type="ECO:0000256" key="7">
    <source>
        <dbReference type="ARBA" id="ARBA00022741"/>
    </source>
</evidence>
<organism evidence="20 21">
    <name type="scientific">Benzoatithermus flavus</name>
    <dbReference type="NCBI Taxonomy" id="3108223"/>
    <lineage>
        <taxon>Bacteria</taxon>
        <taxon>Pseudomonadati</taxon>
        <taxon>Pseudomonadota</taxon>
        <taxon>Alphaproteobacteria</taxon>
        <taxon>Geminicoccales</taxon>
        <taxon>Geminicoccaceae</taxon>
        <taxon>Benzoatithermus</taxon>
    </lineage>
</organism>
<dbReference type="SMART" id="SM00382">
    <property type="entry name" value="AAA"/>
    <property type="match status" value="1"/>
</dbReference>
<evidence type="ECO:0000256" key="16">
    <source>
        <dbReference type="PROSITE-ProRule" id="PRU00289"/>
    </source>
</evidence>
<evidence type="ECO:0000256" key="15">
    <source>
        <dbReference type="ARBA" id="ARBA00025923"/>
    </source>
</evidence>
<keyword evidence="5" id="KW-0132">Cell division</keyword>
<evidence type="ECO:0000313" key="20">
    <source>
        <dbReference type="EMBL" id="MEK0083466.1"/>
    </source>
</evidence>
<evidence type="ECO:0000256" key="10">
    <source>
        <dbReference type="ARBA" id="ARBA00022989"/>
    </source>
</evidence>
<keyword evidence="21" id="KW-1185">Reference proteome</keyword>
<feature type="region of interest" description="Disordered" evidence="17">
    <location>
        <begin position="792"/>
        <end position="819"/>
    </location>
</feature>
<dbReference type="Pfam" id="PF13491">
    <property type="entry name" value="FtsK_4TM"/>
    <property type="match status" value="1"/>
</dbReference>
<dbReference type="CDD" id="cd01127">
    <property type="entry name" value="TrwB_TraG_TraD_VirD4"/>
    <property type="match status" value="1"/>
</dbReference>
<proteinExistence type="inferred from homology"/>
<evidence type="ECO:0000256" key="4">
    <source>
        <dbReference type="ARBA" id="ARBA00022475"/>
    </source>
</evidence>
<sequence length="901" mass="96678">MAASTADAFGSTQLKERLKENLLRLLGLVAVVTALALALALFGYDWRDPSLNQATAQPVRNPVGIAGAVAADLLYQLFGLAAWLLVVAGLSWGVRLVLGRRLGWPWLPVLSLPLALMSLAGFLATLPLPAVSSWPLRVGFGGAVGDLEWRWLEPMIGSTAFAWASLALALLCGATALGVRWAEGIWAASRVGAVSLWVGRRLGDAAGAATLRSGRLVREGWRGFDLGRLRRPTALRPAVDEIEDDASEPVSLRRRLRREPAMAGPVGRGLAGRPFGGDREAGPDEMANEAASSVPERRRPQVAPLGDGDEPLPTIRARRPRSSASEAEDEPTERPAAPRMEPVVERTRAATVEPSLQRAFGPAAEAKAGIARPAAPPPAPEHEGAHDFELPGLDLLASVANAAQPNHSPQALMETSRQLETVLDDFGVRGEIIDAKPGPVVTLFELEPAPGTRAARVISLADDIARSLCALSVRVAVVPGRNVIGIELPNDKRQTVYLRELLEAEAYRGSGARLPLALGKDIAGNPIVADLARMPHLLIAGTTGSGKSVAINAMILSLLYRLRPDELRLIMIDPKVIELSVYEDIPHLLAPVVTDPPKAVVALKWVVRQMDERYRLMSHLGVRDIFAFNKRILQAKARGEELKRRVRTGFEPGTGVPIFEEQPIEMKPLPLIVVIVDEVADLMLTAGKEIENAIQRLSQKARAAGVHLIVATQRPSVDVLTGVIKANLPSRISFRVSSKIDSRTILGEPGAEQLLGQGDMLYLMPGDRISRIHGALVTDAEVEQVVRHLKTQGEPDYHAEVTEDPESGGESAGGADGALFDGSSAGGDALYNQAVQIVARDGKASTSYLQRKLSIGYNSAAKLIERMENEGLISRADHVGRRQVLMGRGGVDGTEPTDDPF</sequence>
<dbReference type="PROSITE" id="PS50901">
    <property type="entry name" value="FTSK"/>
    <property type="match status" value="1"/>
</dbReference>
<feature type="binding site" evidence="16">
    <location>
        <begin position="541"/>
        <end position="548"/>
    </location>
    <ligand>
        <name>ATP</name>
        <dbReference type="ChEBI" id="CHEBI:30616"/>
    </ligand>
</feature>
<feature type="transmembrane region" description="Helical" evidence="18">
    <location>
        <begin position="22"/>
        <end position="44"/>
    </location>
</feature>
<dbReference type="Pfam" id="PF01580">
    <property type="entry name" value="FtsK_SpoIIIE"/>
    <property type="match status" value="1"/>
</dbReference>
<dbReference type="InterPro" id="IPR036390">
    <property type="entry name" value="WH_DNA-bd_sf"/>
</dbReference>
<comment type="subunit">
    <text evidence="15">Homohexamer. Forms a ring that surrounds DNA.</text>
</comment>
<dbReference type="Gene3D" id="1.10.10.10">
    <property type="entry name" value="Winged helix-like DNA-binding domain superfamily/Winged helix DNA-binding domain"/>
    <property type="match status" value="1"/>
</dbReference>
<evidence type="ECO:0000259" key="19">
    <source>
        <dbReference type="PROSITE" id="PS50901"/>
    </source>
</evidence>
<dbReference type="Proteomes" id="UP001375743">
    <property type="component" value="Unassembled WGS sequence"/>
</dbReference>
<dbReference type="SMART" id="SM00843">
    <property type="entry name" value="Ftsk_gamma"/>
    <property type="match status" value="1"/>
</dbReference>
<dbReference type="InterPro" id="IPR050206">
    <property type="entry name" value="FtsK/SpoIIIE/SftA"/>
</dbReference>
<keyword evidence="12 18" id="KW-0472">Membrane</keyword>
<evidence type="ECO:0000256" key="18">
    <source>
        <dbReference type="SAM" id="Phobius"/>
    </source>
</evidence>
<keyword evidence="7 16" id="KW-0547">Nucleotide-binding</keyword>
<dbReference type="SUPFAM" id="SSF52540">
    <property type="entry name" value="P-loop containing nucleoside triphosphate hydrolases"/>
    <property type="match status" value="1"/>
</dbReference>
<dbReference type="InterPro" id="IPR018541">
    <property type="entry name" value="Ftsk_gamma"/>
</dbReference>
<dbReference type="RefSeq" id="WP_418159314.1">
    <property type="nucleotide sequence ID" value="NZ_JBBLZC010000008.1"/>
</dbReference>
<dbReference type="InterPro" id="IPR036388">
    <property type="entry name" value="WH-like_DNA-bd_sf"/>
</dbReference>
<keyword evidence="8" id="KW-0159">Chromosome partition</keyword>
<evidence type="ECO:0000256" key="8">
    <source>
        <dbReference type="ARBA" id="ARBA00022829"/>
    </source>
</evidence>
<feature type="transmembrane region" description="Helical" evidence="18">
    <location>
        <begin position="106"/>
        <end position="126"/>
    </location>
</feature>
<accession>A0ABU8XQH9</accession>
<evidence type="ECO:0000256" key="13">
    <source>
        <dbReference type="ARBA" id="ARBA00023306"/>
    </source>
</evidence>
<comment type="similarity">
    <text evidence="2">Belongs to the FtsK/SpoIIIE/SftA family.</text>
</comment>
<feature type="transmembrane region" description="Helical" evidence="18">
    <location>
        <begin position="73"/>
        <end position="94"/>
    </location>
</feature>
<feature type="region of interest" description="Disordered" evidence="17">
    <location>
        <begin position="246"/>
        <end position="339"/>
    </location>
</feature>
<keyword evidence="13" id="KW-0131">Cell cycle</keyword>
<comment type="caution">
    <text evidence="20">The sequence shown here is derived from an EMBL/GenBank/DDBJ whole genome shotgun (WGS) entry which is preliminary data.</text>
</comment>
<dbReference type="InterPro" id="IPR003593">
    <property type="entry name" value="AAA+_ATPase"/>
</dbReference>
<dbReference type="Pfam" id="PF09397">
    <property type="entry name" value="FtsK_gamma"/>
    <property type="match status" value="1"/>
</dbReference>
<evidence type="ECO:0000256" key="1">
    <source>
        <dbReference type="ARBA" id="ARBA00004651"/>
    </source>
</evidence>
<name>A0ABU8XQH9_9PROT</name>
<comment type="function">
    <text evidence="14">Essential cell division protein that coordinates cell division and chromosome segregation. The N-terminus is involved in assembly of the cell-division machinery. The C-terminus functions as a DNA motor that moves dsDNA in an ATP-dependent manner towards the dif recombination site, which is located within the replication terminus region. Translocation stops specifically at Xer-dif sites, where FtsK interacts with the Xer recombinase, allowing activation of chromosome unlinking by recombination. FtsK orienting polar sequences (KOPS) guide the direction of DNA translocation. FtsK can remove proteins from DNA as it translocates, but translocation stops specifically at XerCD-dif site, thereby preventing removal of XerC and XerD from dif.</text>
</comment>
<evidence type="ECO:0000256" key="5">
    <source>
        <dbReference type="ARBA" id="ARBA00022618"/>
    </source>
</evidence>
<dbReference type="SUPFAM" id="SSF46785">
    <property type="entry name" value="Winged helix' DNA-binding domain"/>
    <property type="match status" value="1"/>
</dbReference>
<dbReference type="EMBL" id="JBBLZC010000008">
    <property type="protein sequence ID" value="MEK0083466.1"/>
    <property type="molecule type" value="Genomic_DNA"/>
</dbReference>
<dbReference type="InterPro" id="IPR002543">
    <property type="entry name" value="FtsK_dom"/>
</dbReference>
<dbReference type="Pfam" id="PF17854">
    <property type="entry name" value="FtsK_alpha"/>
    <property type="match status" value="1"/>
</dbReference>
<feature type="compositionally biased region" description="Basic and acidic residues" evidence="17">
    <location>
        <begin position="792"/>
        <end position="801"/>
    </location>
</feature>
<evidence type="ECO:0000256" key="11">
    <source>
        <dbReference type="ARBA" id="ARBA00023125"/>
    </source>
</evidence>
<keyword evidence="10 18" id="KW-1133">Transmembrane helix</keyword>
<dbReference type="InterPro" id="IPR041027">
    <property type="entry name" value="FtsK_alpha"/>
</dbReference>
<evidence type="ECO:0000256" key="2">
    <source>
        <dbReference type="ARBA" id="ARBA00006474"/>
    </source>
</evidence>
<keyword evidence="4" id="KW-1003">Cell membrane</keyword>
<evidence type="ECO:0000256" key="12">
    <source>
        <dbReference type="ARBA" id="ARBA00023136"/>
    </source>
</evidence>
<dbReference type="InterPro" id="IPR025199">
    <property type="entry name" value="FtsK_4TM"/>
</dbReference>
<evidence type="ECO:0000256" key="17">
    <source>
        <dbReference type="SAM" id="MobiDB-lite"/>
    </source>
</evidence>
<dbReference type="Gene3D" id="3.30.980.40">
    <property type="match status" value="1"/>
</dbReference>
<gene>
    <name evidence="20" type="ORF">U1T56_09910</name>
</gene>
<comment type="subcellular location">
    <subcellularLocation>
        <location evidence="1">Cell membrane</location>
        <topology evidence="1">Multi-pass membrane protein</topology>
    </subcellularLocation>
</comment>
<dbReference type="PANTHER" id="PTHR22683">
    <property type="entry name" value="SPORULATION PROTEIN RELATED"/>
    <property type="match status" value="1"/>
</dbReference>
<dbReference type="Gene3D" id="3.40.50.300">
    <property type="entry name" value="P-loop containing nucleotide triphosphate hydrolases"/>
    <property type="match status" value="1"/>
</dbReference>
<keyword evidence="6 18" id="KW-0812">Transmembrane</keyword>
<reference evidence="20 21" key="1">
    <citation type="submission" date="2024-01" db="EMBL/GenBank/DDBJ databases">
        <title>Multi-omics insights into the function and evolution of sodium benzoate biodegradation pathways in Benzoatithermus flavus gen. nov., sp. nov. from hot spring.</title>
        <authorList>
            <person name="Hu C.-J."/>
            <person name="Li W.-J."/>
        </authorList>
    </citation>
    <scope>NUCLEOTIDE SEQUENCE [LARGE SCALE GENOMIC DNA]</scope>
    <source>
        <strain evidence="20 21">SYSU G07066</strain>
    </source>
</reference>
<dbReference type="PANTHER" id="PTHR22683:SF41">
    <property type="entry name" value="DNA TRANSLOCASE FTSK"/>
    <property type="match status" value="1"/>
</dbReference>
<protein>
    <recommendedName>
        <fullName evidence="3">DNA translocase FtsK</fullName>
    </recommendedName>
</protein>
<keyword evidence="11" id="KW-0238">DNA-binding</keyword>
<evidence type="ECO:0000256" key="3">
    <source>
        <dbReference type="ARBA" id="ARBA00020887"/>
    </source>
</evidence>